<proteinExistence type="predicted"/>
<accession>A0ACC2KPB3</accession>
<evidence type="ECO:0000313" key="1">
    <source>
        <dbReference type="EMBL" id="KAJ8622701.1"/>
    </source>
</evidence>
<dbReference type="Proteomes" id="UP001234297">
    <property type="component" value="Chromosome 10"/>
</dbReference>
<sequence length="170" mass="18626">MGKYVALLDAGVRIMGRFQSHCPQTARMYYKPPASNGNSNKNDNNCNGGNGAGRGVTLRTALMLLKKVSISISVPVNLTDDYEGRYYVENTDMGKYAALLDAGVRIMGRFQSHCPQTAHMYYKPPASNGNSNKNDKKCNGGNGTRSGVTLRTVLMLLKKVDLIHKQHQVS</sequence>
<reference evidence="1 2" key="1">
    <citation type="journal article" date="2022" name="Hortic Res">
        <title>A haplotype resolved chromosomal level avocado genome allows analysis of novel avocado genes.</title>
        <authorList>
            <person name="Nath O."/>
            <person name="Fletcher S.J."/>
            <person name="Hayward A."/>
            <person name="Shaw L.M."/>
            <person name="Masouleh A.K."/>
            <person name="Furtado A."/>
            <person name="Henry R.J."/>
            <person name="Mitter N."/>
        </authorList>
    </citation>
    <scope>NUCLEOTIDE SEQUENCE [LARGE SCALE GENOMIC DNA]</scope>
    <source>
        <strain evidence="2">cv. Hass</strain>
    </source>
</reference>
<evidence type="ECO:0000313" key="2">
    <source>
        <dbReference type="Proteomes" id="UP001234297"/>
    </source>
</evidence>
<organism evidence="1 2">
    <name type="scientific">Persea americana</name>
    <name type="common">Avocado</name>
    <dbReference type="NCBI Taxonomy" id="3435"/>
    <lineage>
        <taxon>Eukaryota</taxon>
        <taxon>Viridiplantae</taxon>
        <taxon>Streptophyta</taxon>
        <taxon>Embryophyta</taxon>
        <taxon>Tracheophyta</taxon>
        <taxon>Spermatophyta</taxon>
        <taxon>Magnoliopsida</taxon>
        <taxon>Magnoliidae</taxon>
        <taxon>Laurales</taxon>
        <taxon>Lauraceae</taxon>
        <taxon>Persea</taxon>
    </lineage>
</organism>
<keyword evidence="2" id="KW-1185">Reference proteome</keyword>
<dbReference type="EMBL" id="CM056818">
    <property type="protein sequence ID" value="KAJ8622701.1"/>
    <property type="molecule type" value="Genomic_DNA"/>
</dbReference>
<comment type="caution">
    <text evidence="1">The sequence shown here is derived from an EMBL/GenBank/DDBJ whole genome shotgun (WGS) entry which is preliminary data.</text>
</comment>
<gene>
    <name evidence="1" type="ORF">MRB53_031230</name>
</gene>
<protein>
    <submittedName>
        <fullName evidence="1">Uncharacterized protein</fullName>
    </submittedName>
</protein>
<name>A0ACC2KPB3_PERAE</name>